<dbReference type="InParanoid" id="E2BLD5"/>
<evidence type="ECO:0000313" key="2">
    <source>
        <dbReference type="EMBL" id="EFN83487.1"/>
    </source>
</evidence>
<feature type="non-terminal residue" evidence="2">
    <location>
        <position position="1"/>
    </location>
</feature>
<feature type="domain" description="Mos1 transposase HTH" evidence="1">
    <location>
        <begin position="1"/>
        <end position="37"/>
    </location>
</feature>
<protein>
    <recommendedName>
        <fullName evidence="1">Mos1 transposase HTH domain-containing protein</fullName>
    </recommendedName>
</protein>
<dbReference type="InterPro" id="IPR041426">
    <property type="entry name" value="Mos1_HTH"/>
</dbReference>
<sequence length="40" mass="4671">NKNVSEAARMICAAHDENMVAIDRTGRNWFERFRNGDFDL</sequence>
<evidence type="ECO:0000313" key="3">
    <source>
        <dbReference type="Proteomes" id="UP000008237"/>
    </source>
</evidence>
<dbReference type="EMBL" id="GL449017">
    <property type="protein sequence ID" value="EFN83487.1"/>
    <property type="molecule type" value="Genomic_DNA"/>
</dbReference>
<reference evidence="2 3" key="1">
    <citation type="journal article" date="2010" name="Science">
        <title>Genomic comparison of the ants Camponotus floridanus and Harpegnathos saltator.</title>
        <authorList>
            <person name="Bonasio R."/>
            <person name="Zhang G."/>
            <person name="Ye C."/>
            <person name="Mutti N.S."/>
            <person name="Fang X."/>
            <person name="Qin N."/>
            <person name="Donahue G."/>
            <person name="Yang P."/>
            <person name="Li Q."/>
            <person name="Li C."/>
            <person name="Zhang P."/>
            <person name="Huang Z."/>
            <person name="Berger S.L."/>
            <person name="Reinberg D."/>
            <person name="Wang J."/>
            <person name="Liebig J."/>
        </authorList>
    </citation>
    <scope>NUCLEOTIDE SEQUENCE [LARGE SCALE GENOMIC DNA]</scope>
    <source>
        <strain evidence="2 3">R22 G/1</strain>
    </source>
</reference>
<dbReference type="Gene3D" id="1.10.10.1450">
    <property type="match status" value="1"/>
</dbReference>
<name>E2BLD5_HARSA</name>
<accession>E2BLD5</accession>
<evidence type="ECO:0000259" key="1">
    <source>
        <dbReference type="Pfam" id="PF17906"/>
    </source>
</evidence>
<feature type="non-terminal residue" evidence="2">
    <location>
        <position position="40"/>
    </location>
</feature>
<dbReference type="AlphaFoldDB" id="E2BLD5"/>
<gene>
    <name evidence="2" type="ORF">EAI_15422</name>
</gene>
<organism evidence="3">
    <name type="scientific">Harpegnathos saltator</name>
    <name type="common">Jerdon's jumping ant</name>
    <dbReference type="NCBI Taxonomy" id="610380"/>
    <lineage>
        <taxon>Eukaryota</taxon>
        <taxon>Metazoa</taxon>
        <taxon>Ecdysozoa</taxon>
        <taxon>Arthropoda</taxon>
        <taxon>Hexapoda</taxon>
        <taxon>Insecta</taxon>
        <taxon>Pterygota</taxon>
        <taxon>Neoptera</taxon>
        <taxon>Endopterygota</taxon>
        <taxon>Hymenoptera</taxon>
        <taxon>Apocrita</taxon>
        <taxon>Aculeata</taxon>
        <taxon>Formicoidea</taxon>
        <taxon>Formicidae</taxon>
        <taxon>Ponerinae</taxon>
        <taxon>Ponerini</taxon>
        <taxon>Harpegnathos</taxon>
    </lineage>
</organism>
<keyword evidence="3" id="KW-1185">Reference proteome</keyword>
<dbReference type="Pfam" id="PF17906">
    <property type="entry name" value="HTH_48"/>
    <property type="match status" value="1"/>
</dbReference>
<proteinExistence type="predicted"/>
<dbReference type="Proteomes" id="UP000008237">
    <property type="component" value="Unassembled WGS sequence"/>
</dbReference>